<dbReference type="Gene3D" id="3.30.200.20">
    <property type="entry name" value="Phosphorylase Kinase, domain 1"/>
    <property type="match status" value="1"/>
</dbReference>
<accession>A0A5G2RGI3</accession>
<protein>
    <submittedName>
        <fullName evidence="1">Mitogen-activated protein kinase kinase kinase kinase 1</fullName>
    </submittedName>
</protein>
<proteinExistence type="predicted"/>
<dbReference type="VGNC" id="VGNC:98111">
    <property type="gene designation" value="MAP4K1"/>
</dbReference>
<dbReference type="GO" id="GO:0004672">
    <property type="term" value="F:protein kinase activity"/>
    <property type="evidence" value="ECO:0007669"/>
    <property type="project" value="InterPro"/>
</dbReference>
<gene>
    <name evidence="1 3" type="primary">MAP4K1</name>
</gene>
<dbReference type="Ensembl" id="ENSSSCT00000078018.3">
    <property type="protein sequence ID" value="ENSSSCP00000070329.2"/>
    <property type="gene ID" value="ENSSSCG00000002962.6"/>
</dbReference>
<evidence type="ECO:0000313" key="3">
    <source>
        <dbReference type="VGNC" id="VGNC:98111"/>
    </source>
</evidence>
<reference evidence="1" key="3">
    <citation type="submission" date="2025-08" db="UniProtKB">
        <authorList>
            <consortium name="Ensembl"/>
        </authorList>
    </citation>
    <scope>IDENTIFICATION</scope>
</reference>
<reference evidence="1" key="2">
    <citation type="journal article" date="2020" name="Gigascience">
        <title>An improved pig reference genome sequence to enable pig genetics and genomics research.</title>
        <authorList>
            <person name="Warr A."/>
            <person name="Affara N."/>
            <person name="Aken B."/>
            <person name="Beiki H."/>
            <person name="Bickhart D.M."/>
            <person name="Billis K."/>
            <person name="Chow W."/>
            <person name="Eory L."/>
            <person name="Finlayson H.A."/>
            <person name="Flicek P."/>
            <person name="Giron C.G."/>
            <person name="Griffin D.K."/>
            <person name="Hall R."/>
            <person name="Hannum G."/>
            <person name="Hourlier T."/>
            <person name="Howe K."/>
            <person name="Hume D.A."/>
            <person name="Izuogu O."/>
            <person name="Kim K."/>
            <person name="Koren S."/>
            <person name="Liu H."/>
            <person name="Manchanda N."/>
            <person name="Martin F.J."/>
            <person name="Nonneman D.J."/>
            <person name="O'Connor R.E."/>
            <person name="Phillippy A.M."/>
            <person name="Rohrer G.A."/>
            <person name="Rosen B.D."/>
            <person name="Rund L.A."/>
            <person name="Sargent C.A."/>
            <person name="Schook L.B."/>
            <person name="Schroeder S.G."/>
            <person name="Schwartz A.S."/>
            <person name="Skinner B.M."/>
            <person name="Talbot R."/>
            <person name="Tseng E."/>
            <person name="Tuggle C.K."/>
            <person name="Watson M."/>
            <person name="Smith T.P.L."/>
            <person name="Archibald A.L."/>
        </authorList>
    </citation>
    <scope>NUCLEOTIDE SEQUENCE [LARGE SCALE GENOMIC DNA]</scope>
    <source>
        <strain evidence="1">Duroc</strain>
    </source>
</reference>
<dbReference type="ExpressionAtlas" id="A0A5G2RGI3">
    <property type="expression patterns" value="baseline and differential"/>
</dbReference>
<evidence type="ECO:0000313" key="2">
    <source>
        <dbReference type="Proteomes" id="UP000008227"/>
    </source>
</evidence>
<dbReference type="GO" id="GO:0005524">
    <property type="term" value="F:ATP binding"/>
    <property type="evidence" value="ECO:0007669"/>
    <property type="project" value="InterPro"/>
</dbReference>
<keyword evidence="2" id="KW-1185">Reference proteome</keyword>
<sequence>MDLVDPDIFNRDPRDHYDLLQRLGGGTYGEVFKGC</sequence>
<organism evidence="1 2">
    <name type="scientific">Sus scrofa</name>
    <name type="common">Pig</name>
    <dbReference type="NCBI Taxonomy" id="9823"/>
    <lineage>
        <taxon>Eukaryota</taxon>
        <taxon>Metazoa</taxon>
        <taxon>Chordata</taxon>
        <taxon>Craniata</taxon>
        <taxon>Vertebrata</taxon>
        <taxon>Euteleostomi</taxon>
        <taxon>Mammalia</taxon>
        <taxon>Eutheria</taxon>
        <taxon>Laurasiatheria</taxon>
        <taxon>Artiodactyla</taxon>
        <taxon>Suina</taxon>
        <taxon>Suidae</taxon>
        <taxon>Sus</taxon>
    </lineage>
</organism>
<dbReference type="AlphaFoldDB" id="A0A5G2RGI3"/>
<name>A0A5G2RGI3_PIG</name>
<evidence type="ECO:0000313" key="1">
    <source>
        <dbReference type="Ensembl" id="ENSSSCP00000070329.2"/>
    </source>
</evidence>
<dbReference type="Bgee" id="ENSSSCG00000002962">
    <property type="expression patterns" value="Expressed in blood and 30 other cell types or tissues"/>
</dbReference>
<reference evidence="2" key="1">
    <citation type="submission" date="2009-11" db="EMBL/GenBank/DDBJ databases">
        <authorList>
            <consortium name="Porcine genome sequencing project"/>
        </authorList>
    </citation>
    <scope>NUCLEOTIDE SEQUENCE [LARGE SCALE GENOMIC DNA]</scope>
    <source>
        <strain evidence="2">Duroc</strain>
    </source>
</reference>
<reference evidence="1" key="4">
    <citation type="submission" date="2025-09" db="UniProtKB">
        <authorList>
            <consortium name="Ensembl"/>
        </authorList>
    </citation>
    <scope>IDENTIFICATION</scope>
</reference>
<dbReference type="GeneTree" id="ENSGT00940000160308"/>
<dbReference type="Proteomes" id="UP000008227">
    <property type="component" value="Chromosome 6"/>
</dbReference>